<keyword evidence="2" id="KW-1185">Reference proteome</keyword>
<gene>
    <name evidence="1" type="ORF">GCWU000321_00920</name>
</gene>
<organism evidence="1 2">
    <name type="scientific">Dialister invisus DSM 15470</name>
    <dbReference type="NCBI Taxonomy" id="592028"/>
    <lineage>
        <taxon>Bacteria</taxon>
        <taxon>Bacillati</taxon>
        <taxon>Bacillota</taxon>
        <taxon>Negativicutes</taxon>
        <taxon>Veillonellales</taxon>
        <taxon>Veillonellaceae</taxon>
        <taxon>Dialister</taxon>
    </lineage>
</organism>
<reference evidence="1" key="1">
    <citation type="submission" date="2009-09" db="EMBL/GenBank/DDBJ databases">
        <authorList>
            <person name="Weinstock G."/>
            <person name="Sodergren E."/>
            <person name="Clifton S."/>
            <person name="Fulton L."/>
            <person name="Fulton B."/>
            <person name="Courtney L."/>
            <person name="Fronick C."/>
            <person name="Harrison M."/>
            <person name="Strong C."/>
            <person name="Farmer C."/>
            <person name="Delahaunty K."/>
            <person name="Markovic C."/>
            <person name="Hall O."/>
            <person name="Minx P."/>
            <person name="Tomlinson C."/>
            <person name="Mitreva M."/>
            <person name="Nelson J."/>
            <person name="Hou S."/>
            <person name="Wollam A."/>
            <person name="Pepin K.H."/>
            <person name="Johnson M."/>
            <person name="Bhonagiri V."/>
            <person name="Nash W.E."/>
            <person name="Warren W."/>
            <person name="Chinwalla A."/>
            <person name="Mardis E.R."/>
            <person name="Wilson R.K."/>
        </authorList>
    </citation>
    <scope>NUCLEOTIDE SEQUENCE [LARGE SCALE GENOMIC DNA]</scope>
    <source>
        <strain evidence="1">DSM 15470</strain>
    </source>
</reference>
<accession>C9LN06</accession>
<sequence length="54" mass="6271">MTEIRRNAPEGAFFYGEMKERAVEMKDANRTGKIGRACRFFILYGTIQRRKGQA</sequence>
<proteinExistence type="predicted"/>
<dbReference type="STRING" id="592028.GCWU000321_00920"/>
<protein>
    <submittedName>
        <fullName evidence="1">Uncharacterized protein</fullName>
    </submittedName>
</protein>
<dbReference type="Proteomes" id="UP000004736">
    <property type="component" value="Unassembled WGS sequence"/>
</dbReference>
<name>C9LN06_9FIRM</name>
<comment type="caution">
    <text evidence="1">The sequence shown here is derived from an EMBL/GenBank/DDBJ whole genome shotgun (WGS) entry which is preliminary data.</text>
</comment>
<dbReference type="EMBL" id="ACIM02000001">
    <property type="protein sequence ID" value="EEW96942.1"/>
    <property type="molecule type" value="Genomic_DNA"/>
</dbReference>
<dbReference type="HOGENOM" id="CLU_3042820_0_0_9"/>
<dbReference type="AlphaFoldDB" id="C9LN06"/>
<evidence type="ECO:0000313" key="2">
    <source>
        <dbReference type="Proteomes" id="UP000004736"/>
    </source>
</evidence>
<evidence type="ECO:0000313" key="1">
    <source>
        <dbReference type="EMBL" id="EEW96942.1"/>
    </source>
</evidence>